<name>A0A246J532_9BURK</name>
<accession>A0A246J532</accession>
<evidence type="ECO:0000313" key="4">
    <source>
        <dbReference type="EMBL" id="OWQ87703.1"/>
    </source>
</evidence>
<reference evidence="4 5" key="1">
    <citation type="journal article" date="2008" name="Int. J. Syst. Evol. Microbiol.">
        <title>Description of Roseateles aquatilis sp. nov. and Roseateles terrae sp. nov., in the class Betaproteobacteria, and emended description of the genus Roseateles.</title>
        <authorList>
            <person name="Gomila M."/>
            <person name="Bowien B."/>
            <person name="Falsen E."/>
            <person name="Moore E.R."/>
            <person name="Lalucat J."/>
        </authorList>
    </citation>
    <scope>NUCLEOTIDE SEQUENCE [LARGE SCALE GENOMIC DNA]</scope>
    <source>
        <strain evidence="4 5">CCUG 48205</strain>
    </source>
</reference>
<feature type="chain" id="PRO_5012264284" description="DUF2272 domain-containing protein" evidence="2">
    <location>
        <begin position="33"/>
        <end position="340"/>
    </location>
</feature>
<dbReference type="RefSeq" id="WP_088386192.1">
    <property type="nucleotide sequence ID" value="NZ_NIOF01000008.1"/>
</dbReference>
<feature type="signal peptide" evidence="2">
    <location>
        <begin position="1"/>
        <end position="32"/>
    </location>
</feature>
<feature type="domain" description="DUF2272" evidence="3">
    <location>
        <begin position="163"/>
        <end position="338"/>
    </location>
</feature>
<gene>
    <name evidence="4" type="ORF">CDN99_17585</name>
</gene>
<dbReference type="InterPro" id="IPR014545">
    <property type="entry name" value="UCP028415"/>
</dbReference>
<dbReference type="PIRSF" id="PIRSF028415">
    <property type="entry name" value="UCP028415"/>
    <property type="match status" value="1"/>
</dbReference>
<dbReference type="Proteomes" id="UP000197468">
    <property type="component" value="Unassembled WGS sequence"/>
</dbReference>
<comment type="caution">
    <text evidence="4">The sequence shown here is derived from an EMBL/GenBank/DDBJ whole genome shotgun (WGS) entry which is preliminary data.</text>
</comment>
<sequence>MTLTFARAPRLDALIRLALPLALAALPHLVSAQTCDAPGPAPVIGQRMADIAMREYQRVNGHRIDASGRLWKFGSVETETEPLRAADGDAAPPGDRYAWRRIWRYWQVLDQHRPGTAANRDLRWAPDLLDDPDQAGRSRVDALGPALAEVPASSPMAERMREALVRAAISDSPWSGAFISFVMHEAGLSDEAFHFAGAHAIYIRGALRESPGYAYRACDIRRTAPRVGDLICYSRGQPVLDTFADWRDRKDQLDGRTKSHCDVVVSVDAKALKIEAIGGNVLQSVTRRQLMVNEAGLLSSRHYASAPRNKPRPGSPCAEDSSCEKSDLNQQHWSVLLQLR</sequence>
<dbReference type="InterPro" id="IPR019262">
    <property type="entry name" value="DUF2272"/>
</dbReference>
<dbReference type="AlphaFoldDB" id="A0A246J532"/>
<evidence type="ECO:0000313" key="5">
    <source>
        <dbReference type="Proteomes" id="UP000197468"/>
    </source>
</evidence>
<keyword evidence="2" id="KW-0732">Signal</keyword>
<proteinExistence type="predicted"/>
<dbReference type="EMBL" id="NIOF01000008">
    <property type="protein sequence ID" value="OWQ87703.1"/>
    <property type="molecule type" value="Genomic_DNA"/>
</dbReference>
<keyword evidence="5" id="KW-1185">Reference proteome</keyword>
<dbReference type="OrthoDB" id="8836344at2"/>
<evidence type="ECO:0000259" key="3">
    <source>
        <dbReference type="Pfam" id="PF10030"/>
    </source>
</evidence>
<feature type="region of interest" description="Disordered" evidence="1">
    <location>
        <begin position="302"/>
        <end position="323"/>
    </location>
</feature>
<dbReference type="Pfam" id="PF10030">
    <property type="entry name" value="DUF2272"/>
    <property type="match status" value="1"/>
</dbReference>
<protein>
    <recommendedName>
        <fullName evidence="3">DUF2272 domain-containing protein</fullName>
    </recommendedName>
</protein>
<organism evidence="4 5">
    <name type="scientific">Roseateles aquatilis</name>
    <dbReference type="NCBI Taxonomy" id="431061"/>
    <lineage>
        <taxon>Bacteria</taxon>
        <taxon>Pseudomonadati</taxon>
        <taxon>Pseudomonadota</taxon>
        <taxon>Betaproteobacteria</taxon>
        <taxon>Burkholderiales</taxon>
        <taxon>Sphaerotilaceae</taxon>
        <taxon>Roseateles</taxon>
    </lineage>
</organism>
<evidence type="ECO:0000256" key="1">
    <source>
        <dbReference type="SAM" id="MobiDB-lite"/>
    </source>
</evidence>
<evidence type="ECO:0000256" key="2">
    <source>
        <dbReference type="SAM" id="SignalP"/>
    </source>
</evidence>